<dbReference type="AlphaFoldDB" id="A0A368QDI8"/>
<keyword evidence="5" id="KW-0067">ATP-binding</keyword>
<dbReference type="CDD" id="cd18137">
    <property type="entry name" value="HLD_clamp_pol_III_gamma_tau"/>
    <property type="match status" value="1"/>
</dbReference>
<evidence type="ECO:0000256" key="5">
    <source>
        <dbReference type="ARBA" id="ARBA00022840"/>
    </source>
</evidence>
<dbReference type="GO" id="GO:0003677">
    <property type="term" value="F:DNA binding"/>
    <property type="evidence" value="ECO:0007669"/>
    <property type="project" value="InterPro"/>
</dbReference>
<dbReference type="InterPro" id="IPR022754">
    <property type="entry name" value="DNA_pol_III_gamma-3"/>
</dbReference>
<feature type="compositionally biased region" description="Polar residues" evidence="8">
    <location>
        <begin position="1003"/>
        <end position="1016"/>
    </location>
</feature>
<organism evidence="12">
    <name type="scientific">Setaria italica</name>
    <name type="common">Foxtail millet</name>
    <name type="synonym">Panicum italicum</name>
    <dbReference type="NCBI Taxonomy" id="4555"/>
    <lineage>
        <taxon>Eukaryota</taxon>
        <taxon>Viridiplantae</taxon>
        <taxon>Streptophyta</taxon>
        <taxon>Embryophyta</taxon>
        <taxon>Tracheophyta</taxon>
        <taxon>Spermatophyta</taxon>
        <taxon>Magnoliopsida</taxon>
        <taxon>Liliopsida</taxon>
        <taxon>Poales</taxon>
        <taxon>Poaceae</taxon>
        <taxon>PACMAD clade</taxon>
        <taxon>Panicoideae</taxon>
        <taxon>Panicodae</taxon>
        <taxon>Paniceae</taxon>
        <taxon>Cenchrinae</taxon>
        <taxon>Setaria</taxon>
    </lineage>
</organism>
<evidence type="ECO:0000256" key="8">
    <source>
        <dbReference type="SAM" id="MobiDB-lite"/>
    </source>
</evidence>
<evidence type="ECO:0000256" key="2">
    <source>
        <dbReference type="ARBA" id="ARBA00022723"/>
    </source>
</evidence>
<dbReference type="NCBIfam" id="TIGR02397">
    <property type="entry name" value="dnaX_nterm"/>
    <property type="match status" value="1"/>
</dbReference>
<reference evidence="12" key="1">
    <citation type="journal article" date="2012" name="Nat. Biotechnol.">
        <title>Reference genome sequence of the model plant Setaria.</title>
        <authorList>
            <person name="Bennetzen J.L."/>
            <person name="Schmutz J."/>
            <person name="Wang H."/>
            <person name="Percifield R."/>
            <person name="Hawkins J."/>
            <person name="Pontaroli A.C."/>
            <person name="Estep M."/>
            <person name="Feng L."/>
            <person name="Vaughn J.N."/>
            <person name="Grimwood J."/>
            <person name="Jenkins J."/>
            <person name="Barry K."/>
            <person name="Lindquist E."/>
            <person name="Hellsten U."/>
            <person name="Deshpande S."/>
            <person name="Wang X."/>
            <person name="Wu X."/>
            <person name="Mitros T."/>
            <person name="Triplett J."/>
            <person name="Yang X."/>
            <person name="Ye C.Y."/>
            <person name="Mauro-Herrera M."/>
            <person name="Wang L."/>
            <person name="Li P."/>
            <person name="Sharma M."/>
            <person name="Sharma R."/>
            <person name="Ronald P.C."/>
            <person name="Panaud O."/>
            <person name="Kellogg E.A."/>
            <person name="Brutnell T.P."/>
            <person name="Doust A.N."/>
            <person name="Tuskan G.A."/>
            <person name="Rokhsar D."/>
            <person name="Devos K.M."/>
        </authorList>
    </citation>
    <scope>NUCLEOTIDE SEQUENCE [LARGE SCALE GENOMIC DNA]</scope>
    <source>
        <strain evidence="12">Yugu1</strain>
    </source>
</reference>
<dbReference type="EMBL" id="CM003530">
    <property type="protein sequence ID" value="RCV15942.1"/>
    <property type="molecule type" value="Genomic_DNA"/>
</dbReference>
<dbReference type="GO" id="GO:0003887">
    <property type="term" value="F:DNA-directed DNA polymerase activity"/>
    <property type="evidence" value="ECO:0007669"/>
    <property type="project" value="InterPro"/>
</dbReference>
<evidence type="ECO:0000313" key="12">
    <source>
        <dbReference type="EMBL" id="RCV15943.1"/>
    </source>
</evidence>
<feature type="domain" description="STICHEL DnaA-N-like alpha-beta" evidence="11">
    <location>
        <begin position="892"/>
        <end position="972"/>
    </location>
</feature>
<dbReference type="GO" id="GO:0046872">
    <property type="term" value="F:metal ion binding"/>
    <property type="evidence" value="ECO:0007669"/>
    <property type="project" value="UniProtKB-KW"/>
</dbReference>
<dbReference type="GO" id="GO:0005524">
    <property type="term" value="F:ATP binding"/>
    <property type="evidence" value="ECO:0007669"/>
    <property type="project" value="UniProtKB-KW"/>
</dbReference>
<dbReference type="PANTHER" id="PTHR11669">
    <property type="entry name" value="REPLICATION FACTOR C / DNA POLYMERASE III GAMMA-TAU SUBUNIT"/>
    <property type="match status" value="1"/>
</dbReference>
<keyword evidence="6 7" id="KW-0175">Coiled coil</keyword>
<evidence type="ECO:0000256" key="3">
    <source>
        <dbReference type="ARBA" id="ARBA00022741"/>
    </source>
</evidence>
<dbReference type="STRING" id="4555.A0A368QDI8"/>
<evidence type="ECO:0000259" key="9">
    <source>
        <dbReference type="Pfam" id="PF12169"/>
    </source>
</evidence>
<dbReference type="SUPFAM" id="SSF52540">
    <property type="entry name" value="P-loop containing nucleoside triphosphate hydrolases"/>
    <property type="match status" value="1"/>
</dbReference>
<dbReference type="FunFam" id="3.40.50.300:FF:000014">
    <property type="entry name" value="DNA polymerase III subunit gamma/tau"/>
    <property type="match status" value="1"/>
</dbReference>
<protein>
    <submittedName>
        <fullName evidence="12">Uncharacterized protein</fullName>
    </submittedName>
</protein>
<dbReference type="GO" id="GO:0009360">
    <property type="term" value="C:DNA polymerase III complex"/>
    <property type="evidence" value="ECO:0007669"/>
    <property type="project" value="InterPro"/>
</dbReference>
<dbReference type="Pfam" id="PF23007">
    <property type="entry name" value="DnaA_N-like_STI"/>
    <property type="match status" value="1"/>
</dbReference>
<keyword evidence="2" id="KW-0479">Metal-binding</keyword>
<gene>
    <name evidence="12" type="ORF">SETIT_3G097700v2</name>
</gene>
<evidence type="ECO:0000256" key="7">
    <source>
        <dbReference type="SAM" id="Coils"/>
    </source>
</evidence>
<keyword evidence="3" id="KW-0547">Nucleotide-binding</keyword>
<dbReference type="KEGG" id="sita:101773879"/>
<feature type="region of interest" description="Disordered" evidence="8">
    <location>
        <begin position="790"/>
        <end position="820"/>
    </location>
</feature>
<dbReference type="InterPro" id="IPR050238">
    <property type="entry name" value="DNA_Rep/Repair_Clamp_Loader"/>
</dbReference>
<dbReference type="OrthoDB" id="1911163at2759"/>
<dbReference type="Pfam" id="PF22608">
    <property type="entry name" value="DNAX_ATPase_lid"/>
    <property type="match status" value="1"/>
</dbReference>
<dbReference type="Pfam" id="PF13177">
    <property type="entry name" value="DNA_pol3_delta2"/>
    <property type="match status" value="1"/>
</dbReference>
<proteinExistence type="inferred from homology"/>
<evidence type="ECO:0000256" key="6">
    <source>
        <dbReference type="ARBA" id="ARBA00023054"/>
    </source>
</evidence>
<dbReference type="EMBL" id="CM003530">
    <property type="protein sequence ID" value="RCV15941.1"/>
    <property type="molecule type" value="Genomic_DNA"/>
</dbReference>
<dbReference type="CDD" id="cd00009">
    <property type="entry name" value="AAA"/>
    <property type="match status" value="1"/>
</dbReference>
<sequence length="1209" mass="133124">MNLKRSATISLFASETSRCHSRLGMETMVGGCVGPSELHLRKELTALQKARFLQDPETCSTWKSPLSSRSLVATSRITHNGEVSSNLAPKHIESPHAPLKSEKKRRKVYLYNWRQNSIKSSEDGRQRSGELSLDSPCNSNGVNSKGDACLDAPDSIFNVQSSASCTPVKRIARRRKGVFSRKGAVRNPAVLKSLDLQVNSGERSEDTENCNSESQELFQGSYFSHPTSPLFAACGCVSSSNPSKLLKIGRREGSSFSCTPVSTSSYYRHGRRNTNTFGSWDARTATSLDGDESNQSALLGSQRSHLPCYSSKRRKHRGSEGSNYSPSLSAILRRKGSSLICGSQTLHKKKRSFGSMKWAHSKKSARGMPHLGTSCDFDSSSFDSSSDELSTNIGELDMEASSRLDGKRWSSCKSQDRINLSAQGGDLAAADQRSLSQKYRPKAFSEIVGQNIAAQSLHNAIMMERIAPAYLFQGPRGTGKTSTARIFSAALSCLATVDTKPCGICKECTDFFSGNGTNLIEVDASNRKSVSRIKHLLENIPPSGSSSRYKVFVVDECHMVSSNVWSAFMKFLDEPLPHVVFIFITIDPQNLPRAVISRCQKYVFSRIKDIDSVCRLRKICMKENLDVELAALDLIALNSDGSLRDAETMLDQLSLLGKKITPSLVNDLVGVVSEEKLLDLLEIAMSSDSAETVKRSRELMDSGIDPVALMSQLAGLIMDIIAGTYKLADSNCCNGSVAGGRSLTEAELERLQQALKILSDAEKQIRVSSERPTWFTAALLQLGCGHSSDMNQLESSTREHPKAANDAMSEAARESSSSRTASHSLSAFGISKKTLEHKAISVHSSPQVLGSHSSRSRLNYNLVYGECRSVDRVPLNSNQLNDNCSKQRALINENSDNLAQIWIRCIENCHSKTLQQLLLDHGKLVSIRQFEDHTIAFIAFEDCGIKSRAQRFLSSITNLIETVLKCNVEVKMGSLAELIDEELTLEAGPKVRRVESDVLSCSSNSDRLKGTMNSSRRSLDHPDEGRKELEKYKNTPPADERLHSVSVTLSSGIPKARGLEVPTQSTKESINGEQRLESAWLQVSEKHTPGLMNQAKHNQHQVLSQVVDSQHQRKLSMSLVAPSSHRDDDLAHEIEALKIVDSYGSQKHQSGRSENGFAISPSKLHRKDDMADCDKESVCSEPGRPGCHGFFPCWKAQNQREQRRRGRCG</sequence>
<dbReference type="Gene3D" id="1.20.272.10">
    <property type="match status" value="1"/>
</dbReference>
<dbReference type="InterPro" id="IPR054506">
    <property type="entry name" value="DnaA_N-like_STI"/>
</dbReference>
<feature type="domain" description="DNA polymerase III gamma subunit" evidence="9">
    <location>
        <begin position="664"/>
        <end position="776"/>
    </location>
</feature>
<feature type="compositionally biased region" description="Low complexity" evidence="8">
    <location>
        <begin position="807"/>
        <end position="820"/>
    </location>
</feature>
<dbReference type="GO" id="GO:0006260">
    <property type="term" value="P:DNA replication"/>
    <property type="evidence" value="ECO:0007669"/>
    <property type="project" value="InterPro"/>
</dbReference>
<dbReference type="InterPro" id="IPR008921">
    <property type="entry name" value="DNA_pol3_clamp-load_cplx_C"/>
</dbReference>
<name>A0A368QDI8_SETIT</name>
<feature type="region of interest" description="Disordered" evidence="8">
    <location>
        <begin position="1003"/>
        <end position="1040"/>
    </location>
</feature>
<dbReference type="EMBL" id="CM003530">
    <property type="protein sequence ID" value="RCV15943.1"/>
    <property type="molecule type" value="Genomic_DNA"/>
</dbReference>
<evidence type="ECO:0000259" key="10">
    <source>
        <dbReference type="Pfam" id="PF22608"/>
    </source>
</evidence>
<accession>A0A368QDI8</accession>
<dbReference type="SUPFAM" id="SSF48019">
    <property type="entry name" value="post-AAA+ oligomerization domain-like"/>
    <property type="match status" value="1"/>
</dbReference>
<dbReference type="InterPro" id="IPR027417">
    <property type="entry name" value="P-loop_NTPase"/>
</dbReference>
<dbReference type="Pfam" id="PF12169">
    <property type="entry name" value="DNA_pol3_gamma3"/>
    <property type="match status" value="1"/>
</dbReference>
<dbReference type="PANTHER" id="PTHR11669:SF66">
    <property type="entry name" value="OS12G0209300 PROTEIN"/>
    <property type="match status" value="1"/>
</dbReference>
<feature type="compositionally biased region" description="Basic and acidic residues" evidence="8">
    <location>
        <begin position="1017"/>
        <end position="1040"/>
    </location>
</feature>
<evidence type="ECO:0000256" key="4">
    <source>
        <dbReference type="ARBA" id="ARBA00022833"/>
    </source>
</evidence>
<feature type="coiled-coil region" evidence="7">
    <location>
        <begin position="741"/>
        <end position="771"/>
    </location>
</feature>
<reference evidence="12" key="2">
    <citation type="submission" date="2015-07" db="EMBL/GenBank/DDBJ databases">
        <authorList>
            <person name="Noorani M."/>
        </authorList>
    </citation>
    <scope>NUCLEOTIDE SEQUENCE</scope>
    <source>
        <strain evidence="12">Yugu1</strain>
    </source>
</reference>
<dbReference type="Gene3D" id="3.40.50.300">
    <property type="entry name" value="P-loop containing nucleotide triphosphate hydrolases"/>
    <property type="match status" value="1"/>
</dbReference>
<dbReference type="InterPro" id="IPR012763">
    <property type="entry name" value="DNA_pol_III_sug/sutau_N"/>
</dbReference>
<evidence type="ECO:0000256" key="1">
    <source>
        <dbReference type="ARBA" id="ARBA00006360"/>
    </source>
</evidence>
<feature type="domain" description="DNA polymerase III subunit gamma/tau helical lid" evidence="10">
    <location>
        <begin position="615"/>
        <end position="652"/>
    </location>
</feature>
<keyword evidence="4" id="KW-0862">Zinc</keyword>
<comment type="similarity">
    <text evidence="1">Belongs to the DnaX/STICHEL family.</text>
</comment>
<dbReference type="Gene3D" id="1.10.8.60">
    <property type="match status" value="1"/>
</dbReference>
<dbReference type="InterPro" id="IPR045085">
    <property type="entry name" value="HLD_clamp_pol_III_gamma_tau"/>
</dbReference>
<dbReference type="FunFam" id="1.10.8.60:FF:000013">
    <property type="entry name" value="DNA polymerase III subunit gamma/tau"/>
    <property type="match status" value="1"/>
</dbReference>
<evidence type="ECO:0000259" key="11">
    <source>
        <dbReference type="Pfam" id="PF23007"/>
    </source>
</evidence>